<keyword evidence="18" id="KW-1185">Reference proteome</keyword>
<feature type="domain" description="RanBP2-type" evidence="15">
    <location>
        <begin position="5"/>
        <end position="34"/>
    </location>
</feature>
<keyword evidence="6" id="KW-0479">Metal-binding</keyword>
<dbReference type="EMBL" id="CP092875">
    <property type="protein sequence ID" value="UYV75778.1"/>
    <property type="molecule type" value="Genomic_DNA"/>
</dbReference>
<reference evidence="17 18" key="1">
    <citation type="submission" date="2022-01" db="EMBL/GenBank/DDBJ databases">
        <title>A chromosomal length assembly of Cordylochernes scorpioides.</title>
        <authorList>
            <person name="Zeh D."/>
            <person name="Zeh J."/>
        </authorList>
    </citation>
    <scope>NUCLEOTIDE SEQUENCE [LARGE SCALE GENOMIC DNA]</scope>
    <source>
        <strain evidence="17">IN4F17</strain>
        <tissue evidence="17">Whole Body</tissue>
    </source>
</reference>
<proteinExistence type="inferred from homology"/>
<evidence type="ECO:0000256" key="4">
    <source>
        <dbReference type="ARBA" id="ARBA00022670"/>
    </source>
</evidence>
<feature type="compositionally biased region" description="Polar residues" evidence="14">
    <location>
        <begin position="721"/>
        <end position="731"/>
    </location>
</feature>
<dbReference type="Pfam" id="PF18418">
    <property type="entry name" value="AnkUBD"/>
    <property type="match status" value="1"/>
</dbReference>
<dbReference type="Gene3D" id="4.10.1060.10">
    <property type="entry name" value="Zinc finger, RanBP2-type"/>
    <property type="match status" value="2"/>
</dbReference>
<keyword evidence="4" id="KW-0645">Protease</keyword>
<dbReference type="PANTHER" id="PTHR13367">
    <property type="entry name" value="UBIQUITIN THIOESTERASE"/>
    <property type="match status" value="1"/>
</dbReference>
<dbReference type="PROSITE" id="PS50199">
    <property type="entry name" value="ZF_RANBP2_2"/>
    <property type="match status" value="2"/>
</dbReference>
<evidence type="ECO:0000256" key="10">
    <source>
        <dbReference type="ARBA" id="ARBA00022801"/>
    </source>
</evidence>
<keyword evidence="7" id="KW-0677">Repeat</keyword>
<organism evidence="17 18">
    <name type="scientific">Cordylochernes scorpioides</name>
    <dbReference type="NCBI Taxonomy" id="51811"/>
    <lineage>
        <taxon>Eukaryota</taxon>
        <taxon>Metazoa</taxon>
        <taxon>Ecdysozoa</taxon>
        <taxon>Arthropoda</taxon>
        <taxon>Chelicerata</taxon>
        <taxon>Arachnida</taxon>
        <taxon>Pseudoscorpiones</taxon>
        <taxon>Cheliferoidea</taxon>
        <taxon>Chernetidae</taxon>
        <taxon>Cordylochernes</taxon>
    </lineage>
</organism>
<evidence type="ECO:0000256" key="14">
    <source>
        <dbReference type="SAM" id="MobiDB-lite"/>
    </source>
</evidence>
<evidence type="ECO:0000313" key="18">
    <source>
        <dbReference type="Proteomes" id="UP001235939"/>
    </source>
</evidence>
<evidence type="ECO:0000256" key="12">
    <source>
        <dbReference type="ARBA" id="ARBA00022833"/>
    </source>
</evidence>
<dbReference type="InterPro" id="IPR049768">
    <property type="entry name" value="ZRANB1_OTU"/>
</dbReference>
<evidence type="ECO:0000256" key="6">
    <source>
        <dbReference type="ARBA" id="ARBA00022723"/>
    </source>
</evidence>
<keyword evidence="5" id="KW-0879">Wnt signaling pathway</keyword>
<dbReference type="SUPFAM" id="SSF90209">
    <property type="entry name" value="Ran binding protein zinc finger-like"/>
    <property type="match status" value="1"/>
</dbReference>
<feature type="domain" description="OTU" evidence="16">
    <location>
        <begin position="454"/>
        <end position="612"/>
    </location>
</feature>
<evidence type="ECO:0000256" key="11">
    <source>
        <dbReference type="ARBA" id="ARBA00022807"/>
    </source>
</evidence>
<dbReference type="SMART" id="SM00547">
    <property type="entry name" value="ZnF_RBZ"/>
    <property type="match status" value="3"/>
</dbReference>
<dbReference type="Pfam" id="PF02338">
    <property type="entry name" value="OTU"/>
    <property type="match status" value="1"/>
</dbReference>
<evidence type="ECO:0000256" key="13">
    <source>
        <dbReference type="PROSITE-ProRule" id="PRU00322"/>
    </source>
</evidence>
<name>A0ABY6L782_9ARAC</name>
<keyword evidence="10" id="KW-0378">Hydrolase</keyword>
<dbReference type="InterPro" id="IPR036443">
    <property type="entry name" value="Znf_RanBP2_sf"/>
</dbReference>
<gene>
    <name evidence="17" type="ORF">LAZ67_13001316</name>
</gene>
<dbReference type="InterPro" id="IPR003323">
    <property type="entry name" value="OTU_dom"/>
</dbReference>
<keyword evidence="9" id="KW-0833">Ubl conjugation pathway</keyword>
<evidence type="ECO:0000256" key="8">
    <source>
        <dbReference type="ARBA" id="ARBA00022771"/>
    </source>
</evidence>
<comment type="similarity">
    <text evidence="2">Belongs to the peptidase C64 family.</text>
</comment>
<keyword evidence="8 13" id="KW-0863">Zinc-finger</keyword>
<sequence>MSHEAAEKWACQSCTYENWPKALKCTLCCTPKPPHLISDSSLEANKYIYKLLINVCQMSPLITNPSPPQLATNSGGKWSCGACTYLNWPCADRCAQCHSPRIAAATGGVGSNEDLALVDNNDRNSRTKWNCPSCTYENWPKSTKVCTVLSGLSLEKSHLLLYSVFYVTLPVPILAAPDQLTWTLALLLGQTAASPQQLLKFSNSLFNKFIIDKSLIIEKHYKPYFSFGHVKTNFLLPRRTWFSVPPAYSVTRLVSQVADNNYLEEQRLRHFRRRDRAWLEACTAVVRGESEPVIRYLSLGGDPSRQLSAAEVTLLGRPSAFDIGHTLVHLAIRFQRHDLLQLLLSAHPATVAKRVPSDVSADLAAEIRRHIAAVLKQRKGDFPCFIVSEFVTFALPAESTSWVRYVAEIEDFTPSVQQRLFDELLDKDVQKELEEESPIINWSLELTDRLGSRLYALWNRSAGDCLLDSALQATWGVFDRENTLRRALGDSLCEGAPVLYPRWKDAETLQADLLHFSLDEAQWQDDWATLLSLATQPGSALEQMHIFTLAHILRRPIIVYGVKYVKSFRGEALGYARFEGIYLPLLWESSFCWKSPISLGYTRGHFSALVPMEPDPGGGGAGLGEVAGAPTGRAAALDVVFLPLMTADHHLLPIHFLTQAELGREEEIMRQWLDCCVTESGILVAQQRIPKRPLLVAQMVEEWLELYRGGPHTMPPPPAESCSSGPDSDQE</sequence>
<feature type="domain" description="RanBP2-type" evidence="15">
    <location>
        <begin position="73"/>
        <end position="103"/>
    </location>
</feature>
<evidence type="ECO:0000256" key="3">
    <source>
        <dbReference type="ARBA" id="ARBA00012759"/>
    </source>
</evidence>
<dbReference type="EC" id="3.4.19.12" evidence="3"/>
<evidence type="ECO:0000256" key="7">
    <source>
        <dbReference type="ARBA" id="ARBA00022737"/>
    </source>
</evidence>
<evidence type="ECO:0000256" key="9">
    <source>
        <dbReference type="ARBA" id="ARBA00022786"/>
    </source>
</evidence>
<evidence type="ECO:0000256" key="1">
    <source>
        <dbReference type="ARBA" id="ARBA00000707"/>
    </source>
</evidence>
<dbReference type="InterPro" id="IPR001876">
    <property type="entry name" value="Znf_RanBP2"/>
</dbReference>
<feature type="region of interest" description="Disordered" evidence="14">
    <location>
        <begin position="710"/>
        <end position="731"/>
    </location>
</feature>
<dbReference type="PROSITE" id="PS50802">
    <property type="entry name" value="OTU"/>
    <property type="match status" value="1"/>
</dbReference>
<dbReference type="CDD" id="cd22767">
    <property type="entry name" value="OTU_ZRANB1"/>
    <property type="match status" value="1"/>
</dbReference>
<evidence type="ECO:0000313" key="17">
    <source>
        <dbReference type="EMBL" id="UYV75778.1"/>
    </source>
</evidence>
<dbReference type="InterPro" id="IPR051346">
    <property type="entry name" value="OTU_Deubiquitinase"/>
</dbReference>
<dbReference type="Proteomes" id="UP001235939">
    <property type="component" value="Chromosome 13"/>
</dbReference>
<evidence type="ECO:0000256" key="5">
    <source>
        <dbReference type="ARBA" id="ARBA00022687"/>
    </source>
</evidence>
<dbReference type="InterPro" id="IPR041294">
    <property type="entry name" value="AnkUBD"/>
</dbReference>
<keyword evidence="12" id="KW-0862">Zinc</keyword>
<protein>
    <recommendedName>
        <fullName evidence="3">ubiquitinyl hydrolase 1</fullName>
        <ecNumber evidence="3">3.4.19.12</ecNumber>
    </recommendedName>
</protein>
<evidence type="ECO:0000256" key="2">
    <source>
        <dbReference type="ARBA" id="ARBA00005865"/>
    </source>
</evidence>
<keyword evidence="11" id="KW-0788">Thiol protease</keyword>
<dbReference type="PROSITE" id="PS01358">
    <property type="entry name" value="ZF_RANBP2_1"/>
    <property type="match status" value="2"/>
</dbReference>
<evidence type="ECO:0000259" key="15">
    <source>
        <dbReference type="PROSITE" id="PS50199"/>
    </source>
</evidence>
<evidence type="ECO:0000259" key="16">
    <source>
        <dbReference type="PROSITE" id="PS50802"/>
    </source>
</evidence>
<dbReference type="PANTHER" id="PTHR13367:SF28">
    <property type="entry name" value="UBIQUITIN THIOESTERASE ZRANB1"/>
    <property type="match status" value="1"/>
</dbReference>
<comment type="catalytic activity">
    <reaction evidence="1">
        <text>Thiol-dependent hydrolysis of ester, thioester, amide, peptide and isopeptide bonds formed by the C-terminal Gly of ubiquitin (a 76-residue protein attached to proteins as an intracellular targeting signal).</text>
        <dbReference type="EC" id="3.4.19.12"/>
    </reaction>
</comment>
<accession>A0ABY6L782</accession>
<dbReference type="Gene3D" id="1.25.40.560">
    <property type="match status" value="1"/>
</dbReference>